<keyword evidence="4" id="KW-1185">Reference proteome</keyword>
<evidence type="ECO:0000313" key="4">
    <source>
        <dbReference type="Proteomes" id="UP000501802"/>
    </source>
</evidence>
<dbReference type="PROSITE" id="PS51257">
    <property type="entry name" value="PROKAR_LIPOPROTEIN"/>
    <property type="match status" value="1"/>
</dbReference>
<keyword evidence="1" id="KW-0732">Signal</keyword>
<dbReference type="AlphaFoldDB" id="A0A6G9AUH4"/>
<gene>
    <name evidence="3" type="ORF">G8759_27540</name>
</gene>
<accession>A0A6G9AUH4</accession>
<evidence type="ECO:0000256" key="1">
    <source>
        <dbReference type="SAM" id="SignalP"/>
    </source>
</evidence>
<dbReference type="KEGG" id="spib:G8759_27540"/>
<dbReference type="InterPro" id="IPR046863">
    <property type="entry name" value="MbnP-like_dom"/>
</dbReference>
<evidence type="ECO:0000313" key="3">
    <source>
        <dbReference type="EMBL" id="QIP16121.1"/>
    </source>
</evidence>
<organism evidence="3 4">
    <name type="scientific">Spirosoma aureum</name>
    <dbReference type="NCBI Taxonomy" id="2692134"/>
    <lineage>
        <taxon>Bacteria</taxon>
        <taxon>Pseudomonadati</taxon>
        <taxon>Bacteroidota</taxon>
        <taxon>Cytophagia</taxon>
        <taxon>Cytophagales</taxon>
        <taxon>Cytophagaceae</taxon>
        <taxon>Spirosoma</taxon>
    </lineage>
</organism>
<proteinExistence type="predicted"/>
<dbReference type="Proteomes" id="UP000501802">
    <property type="component" value="Chromosome"/>
</dbReference>
<feature type="signal peptide" evidence="1">
    <location>
        <begin position="1"/>
        <end position="21"/>
    </location>
</feature>
<dbReference type="RefSeq" id="WP_167215703.1">
    <property type="nucleotide sequence ID" value="NZ_CP050063.1"/>
</dbReference>
<protein>
    <recommendedName>
        <fullName evidence="2">Copper-binding protein MbnP-like domain-containing protein</fullName>
    </recommendedName>
</protein>
<evidence type="ECO:0000259" key="2">
    <source>
        <dbReference type="Pfam" id="PF20243"/>
    </source>
</evidence>
<reference evidence="3 4" key="1">
    <citation type="submission" date="2020-03" db="EMBL/GenBank/DDBJ databases">
        <authorList>
            <person name="Kim M.K."/>
        </authorList>
    </citation>
    <scope>NUCLEOTIDE SEQUENCE [LARGE SCALE GENOMIC DNA]</scope>
    <source>
        <strain evidence="3 4">BT328</strain>
    </source>
</reference>
<feature type="domain" description="Copper-binding protein MbnP-like" evidence="2">
    <location>
        <begin position="35"/>
        <end position="246"/>
    </location>
</feature>
<dbReference type="EMBL" id="CP050063">
    <property type="protein sequence ID" value="QIP16121.1"/>
    <property type="molecule type" value="Genomic_DNA"/>
</dbReference>
<name>A0A6G9AUH4_9BACT</name>
<feature type="chain" id="PRO_5026149266" description="Copper-binding protein MbnP-like domain-containing protein" evidence="1">
    <location>
        <begin position="22"/>
        <end position="271"/>
    </location>
</feature>
<sequence length="271" mass="29580">MKNYFLLSLVLMGTIGFAVFSCDTTNPYVPPEPIGSLSLTFDNIAGNQDLKLNATTYQNAVGESFVVTKFNYFVSNIQLKKEDGSTYTLPQAASYFLVEEEKPASLSLTLASIPSGNYTGMTFVVGVDSLRSLADISLRTGVLDPALNDGMYWEWNSGYIFMKLEGTSPLAPAAQNNTFFYHIGGFGGGFNGKKTINNLRTISLSFNGDVVKVDPAVKPKVQLKTDVLKVFNGSTKLSIAQNSSVMFDPYSTNIANNYAAMFSYDRIQANQ</sequence>
<dbReference type="Pfam" id="PF20243">
    <property type="entry name" value="MbnP"/>
    <property type="match status" value="1"/>
</dbReference>